<dbReference type="PROSITE" id="PS51186">
    <property type="entry name" value="GNAT"/>
    <property type="match status" value="1"/>
</dbReference>
<dbReference type="CDD" id="cd04301">
    <property type="entry name" value="NAT_SF"/>
    <property type="match status" value="1"/>
</dbReference>
<evidence type="ECO:0000313" key="5">
    <source>
        <dbReference type="Proteomes" id="UP000248924"/>
    </source>
</evidence>
<dbReference type="InterPro" id="IPR000182">
    <property type="entry name" value="GNAT_dom"/>
</dbReference>
<keyword evidence="5" id="KW-1185">Reference proteome</keyword>
<dbReference type="AlphaFoldDB" id="A0A2W2FIW0"/>
<name>A0A2W2FIW0_9ACTN</name>
<feature type="domain" description="N-acetyltransferase" evidence="3">
    <location>
        <begin position="102"/>
        <end position="236"/>
    </location>
</feature>
<protein>
    <submittedName>
        <fullName evidence="4">GNAT family N-acetyltransferase</fullName>
    </submittedName>
</protein>
<evidence type="ECO:0000313" key="4">
    <source>
        <dbReference type="EMBL" id="PZG21667.1"/>
    </source>
</evidence>
<dbReference type="PANTHER" id="PTHR43420:SF3">
    <property type="entry name" value="N-ACETYLTRANSFERASE DOMAIN-CONTAINING PROTEIN"/>
    <property type="match status" value="1"/>
</dbReference>
<dbReference type="Proteomes" id="UP000248924">
    <property type="component" value="Unassembled WGS sequence"/>
</dbReference>
<accession>A0A2W2FIW0</accession>
<reference evidence="4 5" key="1">
    <citation type="submission" date="2018-01" db="EMBL/GenBank/DDBJ databases">
        <title>Draft genome sequence of Jishengella sp. NA12.</title>
        <authorList>
            <person name="Sahin N."/>
            <person name="Ay H."/>
            <person name="Saygin H."/>
        </authorList>
    </citation>
    <scope>NUCLEOTIDE SEQUENCE [LARGE SCALE GENOMIC DNA]</scope>
    <source>
        <strain evidence="4 5">NA12</strain>
    </source>
</reference>
<dbReference type="InterPro" id="IPR050680">
    <property type="entry name" value="YpeA/RimI_acetyltransf"/>
</dbReference>
<dbReference type="InterPro" id="IPR016181">
    <property type="entry name" value="Acyl_CoA_acyltransferase"/>
</dbReference>
<dbReference type="Pfam" id="PF08445">
    <property type="entry name" value="FR47"/>
    <property type="match status" value="1"/>
</dbReference>
<dbReference type="SUPFAM" id="SSF55729">
    <property type="entry name" value="Acyl-CoA N-acyltransferases (Nat)"/>
    <property type="match status" value="1"/>
</dbReference>
<keyword evidence="2" id="KW-0012">Acyltransferase</keyword>
<gene>
    <name evidence="4" type="ORF">C1I95_07010</name>
</gene>
<proteinExistence type="predicted"/>
<sequence>MTGTIAEQVLDNPVWAALSGAHQGFAERHGHAARYQQDVSPFHAVADADDPAAWADLAALAGPGAVVWMAGDAGRLPAGWTVDQQIDGVQLVDDAAEAAVDPEALRLTTADVPEMLDLVARTRPGPFLTRTVELGHYLGIRRGGALVAMAGERMRLPGWIEISAVCTAPEARGQGLAGRLIQAVVAGIRARGDRPLLHAAADNTGAIRLYEALGFTLRRQILFRSVRTPDADPAAG</sequence>
<comment type="caution">
    <text evidence="4">The sequence shown here is derived from an EMBL/GenBank/DDBJ whole genome shotgun (WGS) entry which is preliminary data.</text>
</comment>
<evidence type="ECO:0000256" key="1">
    <source>
        <dbReference type="ARBA" id="ARBA00022679"/>
    </source>
</evidence>
<evidence type="ECO:0000259" key="3">
    <source>
        <dbReference type="PROSITE" id="PS51186"/>
    </source>
</evidence>
<dbReference type="RefSeq" id="WP_111212950.1">
    <property type="nucleotide sequence ID" value="NZ_POTY01000027.1"/>
</dbReference>
<evidence type="ECO:0000256" key="2">
    <source>
        <dbReference type="ARBA" id="ARBA00023315"/>
    </source>
</evidence>
<organism evidence="4 5">
    <name type="scientific">Micromonospora craterilacus</name>
    <dbReference type="NCBI Taxonomy" id="1655439"/>
    <lineage>
        <taxon>Bacteria</taxon>
        <taxon>Bacillati</taxon>
        <taxon>Actinomycetota</taxon>
        <taxon>Actinomycetes</taxon>
        <taxon>Micromonosporales</taxon>
        <taxon>Micromonosporaceae</taxon>
        <taxon>Micromonospora</taxon>
    </lineage>
</organism>
<dbReference type="InterPro" id="IPR013653">
    <property type="entry name" value="GCN5-like_dom"/>
</dbReference>
<keyword evidence="1 4" id="KW-0808">Transferase</keyword>
<dbReference type="EMBL" id="POTY01000027">
    <property type="protein sequence ID" value="PZG21667.1"/>
    <property type="molecule type" value="Genomic_DNA"/>
</dbReference>
<dbReference type="OrthoDB" id="9797456at2"/>
<dbReference type="GO" id="GO:0016747">
    <property type="term" value="F:acyltransferase activity, transferring groups other than amino-acyl groups"/>
    <property type="evidence" value="ECO:0007669"/>
    <property type="project" value="InterPro"/>
</dbReference>
<dbReference type="PANTHER" id="PTHR43420">
    <property type="entry name" value="ACETYLTRANSFERASE"/>
    <property type="match status" value="1"/>
</dbReference>
<dbReference type="Gene3D" id="3.40.630.30">
    <property type="match status" value="1"/>
</dbReference>